<comment type="caution">
    <text evidence="18">The sequence shown here is derived from an EMBL/GenBank/DDBJ whole genome shotgun (WGS) entry which is preliminary data.</text>
</comment>
<evidence type="ECO:0000259" key="15">
    <source>
        <dbReference type="Pfam" id="PF04811"/>
    </source>
</evidence>
<keyword evidence="7" id="KW-0256">Endoplasmic reticulum</keyword>
<dbReference type="GO" id="GO:0006886">
    <property type="term" value="P:intracellular protein transport"/>
    <property type="evidence" value="ECO:0007669"/>
    <property type="project" value="InterPro"/>
</dbReference>
<feature type="domain" description="Sec23/Sec24 trunk" evidence="15">
    <location>
        <begin position="263"/>
        <end position="495"/>
    </location>
</feature>
<dbReference type="InterPro" id="IPR036174">
    <property type="entry name" value="Znf_Sec23_Sec24_sf"/>
</dbReference>
<feature type="region of interest" description="Disordered" evidence="12">
    <location>
        <begin position="1"/>
        <end position="74"/>
    </location>
</feature>
<dbReference type="Gene3D" id="1.20.120.730">
    <property type="entry name" value="Sec23/Sec24 helical domain"/>
    <property type="match status" value="1"/>
</dbReference>
<dbReference type="Gene3D" id="2.60.40.1670">
    <property type="entry name" value="beta-sandwich domain of Sec23/24"/>
    <property type="match status" value="1"/>
</dbReference>
<dbReference type="GO" id="GO:0005789">
    <property type="term" value="C:endoplasmic reticulum membrane"/>
    <property type="evidence" value="ECO:0007669"/>
    <property type="project" value="UniProtKB-SubCell"/>
</dbReference>
<dbReference type="Gene3D" id="2.30.30.380">
    <property type="entry name" value="Zn-finger domain of Sec23/24"/>
    <property type="match status" value="1"/>
</dbReference>
<dbReference type="PANTHER" id="PTHR13803:SF39">
    <property type="entry name" value="SECRETORY 24AB, ISOFORM A"/>
    <property type="match status" value="1"/>
</dbReference>
<feature type="compositionally biased region" description="Pro residues" evidence="12">
    <location>
        <begin position="45"/>
        <end position="58"/>
    </location>
</feature>
<evidence type="ECO:0000256" key="5">
    <source>
        <dbReference type="ARBA" id="ARBA00022448"/>
    </source>
</evidence>
<evidence type="ECO:0000256" key="12">
    <source>
        <dbReference type="SAM" id="MobiDB-lite"/>
    </source>
</evidence>
<dbReference type="InterPro" id="IPR012990">
    <property type="entry name" value="Beta-sandwich_Sec23_24"/>
</dbReference>
<evidence type="ECO:0000256" key="10">
    <source>
        <dbReference type="ARBA" id="ARBA00023034"/>
    </source>
</evidence>
<dbReference type="InterPro" id="IPR006900">
    <property type="entry name" value="Sec23/24_helical_dom"/>
</dbReference>
<dbReference type="Pfam" id="PF04815">
    <property type="entry name" value="Sec23_helical"/>
    <property type="match status" value="1"/>
</dbReference>
<dbReference type="EMBL" id="JAVEPI010000001">
    <property type="protein sequence ID" value="KAK1444160.1"/>
    <property type="molecule type" value="Genomic_DNA"/>
</dbReference>
<gene>
    <name evidence="18" type="ORF">BgAZ_100660</name>
</gene>
<evidence type="ECO:0000259" key="14">
    <source>
        <dbReference type="Pfam" id="PF04810"/>
    </source>
</evidence>
<evidence type="ECO:0000256" key="7">
    <source>
        <dbReference type="ARBA" id="ARBA00022824"/>
    </source>
</evidence>
<evidence type="ECO:0000256" key="3">
    <source>
        <dbReference type="ARBA" id="ARBA00004586"/>
    </source>
</evidence>
<dbReference type="Pfam" id="PF04811">
    <property type="entry name" value="Sec23_trunk"/>
    <property type="match status" value="1"/>
</dbReference>
<evidence type="ECO:0000313" key="19">
    <source>
        <dbReference type="Proteomes" id="UP001230268"/>
    </source>
</evidence>
<name>A0AAD8UR55_BABGI</name>
<proteinExistence type="inferred from homology"/>
<dbReference type="Pfam" id="PF00626">
    <property type="entry name" value="Gelsolin"/>
    <property type="match status" value="1"/>
</dbReference>
<sequence length="847" mass="93112">MSDSKNPFHQAYSGMKGATDPFGGRSKAVQQTPFQNHGVQSVPFPNAPPPASVPPPPTAFDLQQHQAPPMMPPAAMQHPFPDARADQGHEKVLKGSLPGQVFHDNFQFAGRRASADVAGFTPGKTEAELLENIKSMNTPSQFIRTSVNVLPSSITLQQKTQIPLGLVIRPMAPLSEDDPEIPLVNYGAEAICRCTRCRTYINPFVQFDSTRRYWTCNICGVSNDTPMRYINLPNHGGTEGLPTELKTGLVEYMASADYMVRPPQAPTIMLVIDVSVSAVNSGMLEVVCNTVSELVKNKELPGDQRTLLGIVTYDTSVHFYQMTGEEKNFNIMVVSDLEDLFMPLPGEIFLNVSESADDILRLLALLPTAWKNTNVAGSCMGSALRAAHFAMKHIGGKMCVFTASPSYFGDFSLNANALSQKRSGALNLQPIEKCKDYSIIVSQTQVSIEMFVCTPQSVNLTLLYHLAAMTAGNIHYAPFKSHVGTSKLSEELRHVLTRNTGWEAVMRVRVSKGWKITNWFGHCYIRGSDLMVLPNCHSDQTFTITFEHEENVVTKNVAYFQAALLHTTSGGERRICVSTYALPVSDNFSEILLSVDPEATVAVAAQLAVSTALKGKVSDARSQLQSLVGRMSNAMSNVSTLQEVTGKLVMYIFGLLKSPCFGEGNIPVDMRIYHWMRMVSLPLNELSVYCYPRLICVSDLAAEVNVANGDALPPSLNLTHSSLSQEGAYLLENGETMILWIGKAISSQWLQSIFDVASLEALNCELAESFMNSSRSPGATRLMSVIRALRALRMSYMSLHVAKQGDESEMKFFSSLIEDKTPGMMLTLNEFVSTITLRSPFRFKPST</sequence>
<dbReference type="GO" id="GO:0000139">
    <property type="term" value="C:Golgi membrane"/>
    <property type="evidence" value="ECO:0007669"/>
    <property type="project" value="UniProtKB-SubCell"/>
</dbReference>
<reference evidence="18" key="1">
    <citation type="submission" date="2023-08" db="EMBL/GenBank/DDBJ databases">
        <title>Draft sequence of the Babesia gibsoni genome.</title>
        <authorList>
            <person name="Yamagishi J.Y."/>
            <person name="Xuan X.X."/>
        </authorList>
    </citation>
    <scope>NUCLEOTIDE SEQUENCE</scope>
    <source>
        <strain evidence="18">Azabu</strain>
    </source>
</reference>
<evidence type="ECO:0000313" key="18">
    <source>
        <dbReference type="EMBL" id="KAK1444160.1"/>
    </source>
</evidence>
<dbReference type="GO" id="GO:0008270">
    <property type="term" value="F:zinc ion binding"/>
    <property type="evidence" value="ECO:0007669"/>
    <property type="project" value="InterPro"/>
</dbReference>
<dbReference type="SUPFAM" id="SSF81811">
    <property type="entry name" value="Helical domain of Sec23/24"/>
    <property type="match status" value="1"/>
</dbReference>
<dbReference type="Gene3D" id="3.40.20.10">
    <property type="entry name" value="Severin"/>
    <property type="match status" value="1"/>
</dbReference>
<keyword evidence="9" id="KW-0653">Protein transport</keyword>
<keyword evidence="10" id="KW-0333">Golgi apparatus</keyword>
<feature type="compositionally biased region" description="Low complexity" evidence="12">
    <location>
        <begin position="63"/>
        <end position="74"/>
    </location>
</feature>
<dbReference type="GO" id="GO:0030127">
    <property type="term" value="C:COPII vesicle coat"/>
    <property type="evidence" value="ECO:0007669"/>
    <property type="project" value="InterPro"/>
</dbReference>
<dbReference type="Pfam" id="PF04810">
    <property type="entry name" value="zf-Sec23_Sec24"/>
    <property type="match status" value="1"/>
</dbReference>
<evidence type="ECO:0000259" key="13">
    <source>
        <dbReference type="Pfam" id="PF00626"/>
    </source>
</evidence>
<dbReference type="AlphaFoldDB" id="A0AAD8UR55"/>
<comment type="subcellular location">
    <subcellularLocation>
        <location evidence="2">Cytoplasm</location>
    </subcellularLocation>
    <subcellularLocation>
        <location evidence="3">Endoplasmic reticulum membrane</location>
    </subcellularLocation>
    <subcellularLocation>
        <location evidence="1">Golgi apparatus membrane</location>
    </subcellularLocation>
</comment>
<organism evidence="18 19">
    <name type="scientific">Babesia gibsoni</name>
    <dbReference type="NCBI Taxonomy" id="33632"/>
    <lineage>
        <taxon>Eukaryota</taxon>
        <taxon>Sar</taxon>
        <taxon>Alveolata</taxon>
        <taxon>Apicomplexa</taxon>
        <taxon>Aconoidasida</taxon>
        <taxon>Piroplasmida</taxon>
        <taxon>Babesiidae</taxon>
        <taxon>Babesia</taxon>
    </lineage>
</organism>
<evidence type="ECO:0000256" key="9">
    <source>
        <dbReference type="ARBA" id="ARBA00022927"/>
    </source>
</evidence>
<comment type="similarity">
    <text evidence="4">Belongs to the SEC23/SEC24 family. SEC24 subfamily.</text>
</comment>
<dbReference type="Proteomes" id="UP001230268">
    <property type="component" value="Unassembled WGS sequence"/>
</dbReference>
<feature type="domain" description="Gelsolin-like" evidence="13">
    <location>
        <begin position="712"/>
        <end position="763"/>
    </location>
</feature>
<keyword evidence="8" id="KW-0931">ER-Golgi transport</keyword>
<dbReference type="InterPro" id="IPR036465">
    <property type="entry name" value="vWFA_dom_sf"/>
</dbReference>
<dbReference type="PANTHER" id="PTHR13803">
    <property type="entry name" value="SEC24-RELATED PROTEIN"/>
    <property type="match status" value="1"/>
</dbReference>
<feature type="domain" description="Sec23/Sec24 helical" evidence="16">
    <location>
        <begin position="596"/>
        <end position="687"/>
    </location>
</feature>
<dbReference type="InterPro" id="IPR036175">
    <property type="entry name" value="Sec23/24_helical_dom_sf"/>
</dbReference>
<dbReference type="InterPro" id="IPR006896">
    <property type="entry name" value="Sec23/24_trunk_dom"/>
</dbReference>
<keyword evidence="5" id="KW-0813">Transport</keyword>
<dbReference type="InterPro" id="IPR007123">
    <property type="entry name" value="Gelsolin-like_dom"/>
</dbReference>
<dbReference type="GO" id="GO:0000149">
    <property type="term" value="F:SNARE binding"/>
    <property type="evidence" value="ECO:0007669"/>
    <property type="project" value="TreeGrafter"/>
</dbReference>
<accession>A0AAD8UR55</accession>
<protein>
    <submittedName>
        <fullName evidence="18">SEC24-related protein</fullName>
    </submittedName>
</protein>
<keyword evidence="6" id="KW-0963">Cytoplasm</keyword>
<evidence type="ECO:0000256" key="11">
    <source>
        <dbReference type="ARBA" id="ARBA00023136"/>
    </source>
</evidence>
<evidence type="ECO:0000259" key="17">
    <source>
        <dbReference type="Pfam" id="PF08033"/>
    </source>
</evidence>
<feature type="domain" description="Zinc finger Sec23/Sec24-type" evidence="14">
    <location>
        <begin position="191"/>
        <end position="229"/>
    </location>
</feature>
<dbReference type="Gene3D" id="3.40.50.410">
    <property type="entry name" value="von Willebrand factor, type A domain"/>
    <property type="match status" value="1"/>
</dbReference>
<dbReference type="Pfam" id="PF08033">
    <property type="entry name" value="Sec23_BS"/>
    <property type="match status" value="1"/>
</dbReference>
<dbReference type="GO" id="GO:0090110">
    <property type="term" value="P:COPII-coated vesicle cargo loading"/>
    <property type="evidence" value="ECO:0007669"/>
    <property type="project" value="TreeGrafter"/>
</dbReference>
<keyword evidence="19" id="KW-1185">Reference proteome</keyword>
<evidence type="ECO:0000256" key="1">
    <source>
        <dbReference type="ARBA" id="ARBA00004394"/>
    </source>
</evidence>
<evidence type="ECO:0000256" key="8">
    <source>
        <dbReference type="ARBA" id="ARBA00022892"/>
    </source>
</evidence>
<dbReference type="SUPFAM" id="SSF82919">
    <property type="entry name" value="Zn-finger domain of Sec23/24"/>
    <property type="match status" value="1"/>
</dbReference>
<evidence type="ECO:0000256" key="2">
    <source>
        <dbReference type="ARBA" id="ARBA00004496"/>
    </source>
</evidence>
<dbReference type="GO" id="GO:0070971">
    <property type="term" value="C:endoplasmic reticulum exit site"/>
    <property type="evidence" value="ECO:0007669"/>
    <property type="project" value="TreeGrafter"/>
</dbReference>
<dbReference type="InterPro" id="IPR050550">
    <property type="entry name" value="SEC23_SEC24_subfamily"/>
</dbReference>
<evidence type="ECO:0000256" key="6">
    <source>
        <dbReference type="ARBA" id="ARBA00022490"/>
    </source>
</evidence>
<evidence type="ECO:0000256" key="4">
    <source>
        <dbReference type="ARBA" id="ARBA00008334"/>
    </source>
</evidence>
<dbReference type="InterPro" id="IPR029006">
    <property type="entry name" value="ADF-H/Gelsolin-like_dom_sf"/>
</dbReference>
<dbReference type="InterPro" id="IPR006895">
    <property type="entry name" value="Znf_Sec23_Sec24"/>
</dbReference>
<dbReference type="SUPFAM" id="SSF82754">
    <property type="entry name" value="C-terminal, gelsolin-like domain of Sec23/24"/>
    <property type="match status" value="1"/>
</dbReference>
<dbReference type="SUPFAM" id="SSF81995">
    <property type="entry name" value="beta-sandwich domain of Sec23/24"/>
    <property type="match status" value="1"/>
</dbReference>
<evidence type="ECO:0000259" key="16">
    <source>
        <dbReference type="Pfam" id="PF04815"/>
    </source>
</evidence>
<dbReference type="InterPro" id="IPR036180">
    <property type="entry name" value="Gelsolin-like_dom_sf"/>
</dbReference>
<dbReference type="SUPFAM" id="SSF53300">
    <property type="entry name" value="vWA-like"/>
    <property type="match status" value="1"/>
</dbReference>
<keyword evidence="11" id="KW-0472">Membrane</keyword>
<feature type="compositionally biased region" description="Polar residues" evidence="12">
    <location>
        <begin position="28"/>
        <end position="39"/>
    </location>
</feature>
<feature type="domain" description="Sec23/Sec24 beta-sandwich" evidence="17">
    <location>
        <begin position="501"/>
        <end position="585"/>
    </location>
</feature>